<feature type="region of interest" description="Disordered" evidence="1">
    <location>
        <begin position="612"/>
        <end position="631"/>
    </location>
</feature>
<evidence type="ECO:0000256" key="1">
    <source>
        <dbReference type="SAM" id="MobiDB-lite"/>
    </source>
</evidence>
<keyword evidence="3" id="KW-1185">Reference proteome</keyword>
<accession>A0A812HWM3</accession>
<dbReference type="AlphaFoldDB" id="A0A812HWM3"/>
<comment type="caution">
    <text evidence="2">The sequence shown here is derived from an EMBL/GenBank/DDBJ whole genome shotgun (WGS) entry which is preliminary data.</text>
</comment>
<protein>
    <submittedName>
        <fullName evidence="2">Uncharacterized protein</fullName>
    </submittedName>
</protein>
<feature type="compositionally biased region" description="Polar residues" evidence="1">
    <location>
        <begin position="753"/>
        <end position="763"/>
    </location>
</feature>
<organism evidence="2 3">
    <name type="scientific">Symbiodinium natans</name>
    <dbReference type="NCBI Taxonomy" id="878477"/>
    <lineage>
        <taxon>Eukaryota</taxon>
        <taxon>Sar</taxon>
        <taxon>Alveolata</taxon>
        <taxon>Dinophyceae</taxon>
        <taxon>Suessiales</taxon>
        <taxon>Symbiodiniaceae</taxon>
        <taxon>Symbiodinium</taxon>
    </lineage>
</organism>
<dbReference type="Proteomes" id="UP000604046">
    <property type="component" value="Unassembled WGS sequence"/>
</dbReference>
<name>A0A812HWM3_9DINO</name>
<evidence type="ECO:0000313" key="2">
    <source>
        <dbReference type="EMBL" id="CAE6962562.1"/>
    </source>
</evidence>
<sequence length="817" mass="86793">MGVDHGLVGGVRVERGLHEALCLVHLGPEGNHLRLHGVAQVSGLVRQRGVGLRGDERLQLLQLVHDALVHRLAAACELVEALELLQVLGTCWHVASLHHLDHGLNLATHAGDVVLVHHFLSCLGLLLGVDLQRLKELGVLLGAPGSHCLGRGVQVRQSSLACLNRPLCRVAVSGEDDVLVLGVELCHGIAMAHATLNQAGQVRHARRHDRIADHDGQAAILGGADGTELEAVAAEGERGRAIAVLDVGLDVHGSAAARRLLLLLGLVTQEIAAGADALDECLESLTGIQGDDGRRSLLCAQSVVVASARHGAAHHLVVLRQAVGQAGNGRHVQLRTSLVLARVEEVQPGVGADGPVGVLSAAVDAGKGLLVEEHLQTQLGGFPVHHLHEADVAVARHVGGTEDGGHLMLSRCHLVVLHSHWAPDLQHLSLDNVQQLLHAAGDRLEVVQVSLLMAGRQLAEQRAAGVHQVRPGLEVLGTEHEELLLPSQVAEHALCIGSDSNVLQEAQAVEGHRIHRSQERRLLIDAFSKVRDEGTRNVQASIHHEWRGRAVPGGEGGCGVGHSQASIREGGAIRLTLEEALRWQAGLHGLGDVLGTELQVHEGVFLEGSEHAADGATSATQGEEPVGEVDGTALASPCEHGVGDNLHVVLRGWGPADQALVEALHDGCRELRCHDGVVEHAGAHRGDRVGGHGSKCGCDDQPCRVLRAEMTATCHSHACPLLCLMSTLLCHLSTCTSADPWSFASREPKSHKPSPSQYKDPNTLRTPLLPQHGRCLQCPTLSTQDLKQCDSPSHQIKIWRLPCDGKAVMARVNQMLN</sequence>
<reference evidence="2" key="1">
    <citation type="submission" date="2021-02" db="EMBL/GenBank/DDBJ databases">
        <authorList>
            <person name="Dougan E. K."/>
            <person name="Rhodes N."/>
            <person name="Thang M."/>
            <person name="Chan C."/>
        </authorList>
    </citation>
    <scope>NUCLEOTIDE SEQUENCE</scope>
</reference>
<evidence type="ECO:0000313" key="3">
    <source>
        <dbReference type="Proteomes" id="UP000604046"/>
    </source>
</evidence>
<dbReference type="EMBL" id="CAJNDS010000114">
    <property type="protein sequence ID" value="CAE6962562.1"/>
    <property type="molecule type" value="Genomic_DNA"/>
</dbReference>
<proteinExistence type="predicted"/>
<gene>
    <name evidence="2" type="ORF">SNAT2548_LOCUS2036</name>
</gene>
<feature type="region of interest" description="Disordered" evidence="1">
    <location>
        <begin position="744"/>
        <end position="763"/>
    </location>
</feature>